<evidence type="ECO:0000256" key="3">
    <source>
        <dbReference type="ARBA" id="ARBA00023125"/>
    </source>
</evidence>
<dbReference type="InParanoid" id="A0A5E4E9Z2"/>
<dbReference type="InterPro" id="IPR044822">
    <property type="entry name" value="Myb_DNA-bind_4"/>
</dbReference>
<dbReference type="Gramene" id="VVA11729">
    <property type="protein sequence ID" value="VVA11729"/>
    <property type="gene ID" value="Prudul26B012993"/>
</dbReference>
<dbReference type="AlphaFoldDB" id="A0A5E4E9Z2"/>
<keyword evidence="4" id="KW-0804">Transcription</keyword>
<dbReference type="EMBL" id="CABIKO010000004">
    <property type="protein sequence ID" value="VVA11729.1"/>
    <property type="molecule type" value="Genomic_DNA"/>
</dbReference>
<evidence type="ECO:0000256" key="5">
    <source>
        <dbReference type="ARBA" id="ARBA00023242"/>
    </source>
</evidence>
<dbReference type="PANTHER" id="PTHR21654">
    <property type="entry name" value="FI21293P1"/>
    <property type="match status" value="1"/>
</dbReference>
<dbReference type="EMBL" id="JAJFAZ020000001">
    <property type="protein sequence ID" value="KAI5354155.1"/>
    <property type="molecule type" value="Genomic_DNA"/>
</dbReference>
<feature type="compositionally biased region" description="Basic and acidic residues" evidence="6">
    <location>
        <begin position="544"/>
        <end position="555"/>
    </location>
</feature>
<name>A0A5E4E9Z2_PRUDU</name>
<dbReference type="OMA" id="NSRWPQS"/>
<reference evidence="9" key="1">
    <citation type="submission" date="2019-07" db="EMBL/GenBank/DDBJ databases">
        <authorList>
            <person name="Alioto T."/>
            <person name="Alioto T."/>
            <person name="Gomez Garrido J."/>
        </authorList>
    </citation>
    <scope>NUCLEOTIDE SEQUENCE</scope>
</reference>
<evidence type="ECO:0000313" key="11">
    <source>
        <dbReference type="Proteomes" id="UP001054821"/>
    </source>
</evidence>
<keyword evidence="2" id="KW-0805">Transcription regulation</keyword>
<gene>
    <name evidence="9" type="ORF">ALMOND_2B012993</name>
    <name evidence="8" type="ORF">L3X38_007050</name>
</gene>
<evidence type="ECO:0000256" key="6">
    <source>
        <dbReference type="SAM" id="MobiDB-lite"/>
    </source>
</evidence>
<dbReference type="CDD" id="cd12203">
    <property type="entry name" value="GT1"/>
    <property type="match status" value="1"/>
</dbReference>
<evidence type="ECO:0000256" key="4">
    <source>
        <dbReference type="ARBA" id="ARBA00023163"/>
    </source>
</evidence>
<feature type="region of interest" description="Disordered" evidence="6">
    <location>
        <begin position="544"/>
        <end position="576"/>
    </location>
</feature>
<dbReference type="Gene3D" id="1.10.10.60">
    <property type="entry name" value="Homeodomain-like"/>
    <property type="match status" value="1"/>
</dbReference>
<keyword evidence="3" id="KW-0238">DNA-binding</keyword>
<feature type="compositionally biased region" description="Acidic residues" evidence="6">
    <location>
        <begin position="556"/>
        <end position="576"/>
    </location>
</feature>
<feature type="region of interest" description="Disordered" evidence="6">
    <location>
        <begin position="474"/>
        <end position="495"/>
    </location>
</feature>
<dbReference type="GO" id="GO:0005634">
    <property type="term" value="C:nucleus"/>
    <property type="evidence" value="ECO:0007669"/>
    <property type="project" value="UniProtKB-SubCell"/>
</dbReference>
<feature type="domain" description="Myb-like" evidence="7">
    <location>
        <begin position="373"/>
        <end position="437"/>
    </location>
</feature>
<evidence type="ECO:0000313" key="9">
    <source>
        <dbReference type="EMBL" id="VVA11729.1"/>
    </source>
</evidence>
<keyword evidence="5" id="KW-0539">Nucleus</keyword>
<feature type="compositionally biased region" description="Low complexity" evidence="6">
    <location>
        <begin position="474"/>
        <end position="489"/>
    </location>
</feature>
<feature type="compositionally biased region" description="Basic residues" evidence="6">
    <location>
        <begin position="247"/>
        <end position="256"/>
    </location>
</feature>
<evidence type="ECO:0000259" key="7">
    <source>
        <dbReference type="PROSITE" id="PS50090"/>
    </source>
</evidence>
<feature type="region of interest" description="Disordered" evidence="6">
    <location>
        <begin position="233"/>
        <end position="256"/>
    </location>
</feature>
<dbReference type="Proteomes" id="UP001054821">
    <property type="component" value="Chromosome 1"/>
</dbReference>
<reference evidence="10" key="2">
    <citation type="journal article" date="2020" name="Plant J.">
        <title>Transposons played a major role in the diversification between the closely related almond and peach genomes: results from the almond genome sequence.</title>
        <authorList>
            <person name="Alioto T."/>
            <person name="Alexiou K.G."/>
            <person name="Bardil A."/>
            <person name="Barteri F."/>
            <person name="Castanera R."/>
            <person name="Cruz F."/>
            <person name="Dhingra A."/>
            <person name="Duval H."/>
            <person name="Fernandez I Marti A."/>
            <person name="Frias L."/>
            <person name="Galan B."/>
            <person name="Garcia J.L."/>
            <person name="Howad W."/>
            <person name="Gomez-Garrido J."/>
            <person name="Gut M."/>
            <person name="Julca I."/>
            <person name="Morata J."/>
            <person name="Puigdomenech P."/>
            <person name="Ribeca P."/>
            <person name="Rubio Cabetas M.J."/>
            <person name="Vlasova A."/>
            <person name="Wirthensohn M."/>
            <person name="Garcia-Mas J."/>
            <person name="Gabaldon T."/>
            <person name="Casacuberta J.M."/>
            <person name="Arus P."/>
        </authorList>
    </citation>
    <scope>NUCLEOTIDE SEQUENCE [LARGE SCALE GENOMIC DNA]</scope>
    <source>
        <strain evidence="10">cv. Texas</strain>
    </source>
</reference>
<sequence>MQSNFDISEIGNQQHLMDISNSCAPILPIFNHQKQNHHHHHFNQQLEQPEPYHISHLVHPTPITHDLFQRQHLQALQQQGRLHWQLGPVNFKLGLNENSGNGESALLGAGLFDDENGDDPRLLQSRMHNLGFKSWQTHEPMCWKPLDAAIPETNRKQKEANEGDICKDLENKYRLYGELEAIYSLAKMGEANQTGSGSALTGENSPKNVDLPVPFCDPHDLNVAPTAQVRVDNGSEASIGEESSPRKIQKRKRKRTMKKQLSSVISFFESLVKQVMDHQENLHKKHLEVIERMDKERREREAAWRSQEAENHKREAIAKVHEQALASSREALIVSYIEKITGQRVNLPSRQAPLLLQPDNLNEPAVEELTPFKIDHTNSRWPQSEVKALILVRSSIESKFQEPGVKGPVWEEVSALMGSMGYQRSAKRCKQKWENINKYFRKTKDSAKKRPHNFKTCSYFNQLDQLYSGTPITAPSSSSSYYSSNPSASMDDNIPKQGFSDLLEAFVAGREAGVAHNLSSGNFEISEMGSNRLDFDGIIGGKVEDVQGDLGKEKENCEDDENVDETEDTDDDDSDE</sequence>
<evidence type="ECO:0000313" key="8">
    <source>
        <dbReference type="EMBL" id="KAI5354155.1"/>
    </source>
</evidence>
<dbReference type="Pfam" id="PF13837">
    <property type="entry name" value="Myb_DNA-bind_4"/>
    <property type="match status" value="1"/>
</dbReference>
<dbReference type="PANTHER" id="PTHR21654:SF31">
    <property type="entry name" value="OS02G0104500 PROTEIN"/>
    <property type="match status" value="1"/>
</dbReference>
<protein>
    <submittedName>
        <fullName evidence="9">PREDICTED: trihelix</fullName>
    </submittedName>
</protein>
<evidence type="ECO:0000256" key="2">
    <source>
        <dbReference type="ARBA" id="ARBA00023015"/>
    </source>
</evidence>
<keyword evidence="11" id="KW-1185">Reference proteome</keyword>
<dbReference type="PROSITE" id="PS50090">
    <property type="entry name" value="MYB_LIKE"/>
    <property type="match status" value="1"/>
</dbReference>
<evidence type="ECO:0000313" key="10">
    <source>
        <dbReference type="Proteomes" id="UP000327085"/>
    </source>
</evidence>
<dbReference type="GO" id="GO:0003677">
    <property type="term" value="F:DNA binding"/>
    <property type="evidence" value="ECO:0007669"/>
    <property type="project" value="UniProtKB-KW"/>
</dbReference>
<reference evidence="8 11" key="3">
    <citation type="journal article" date="2022" name="G3 (Bethesda)">
        <title>Whole-genome sequence and methylome profiling of the almond [Prunus dulcis (Mill.) D.A. Webb] cultivar 'Nonpareil'.</title>
        <authorList>
            <person name="D'Amico-Willman K.M."/>
            <person name="Ouma W.Z."/>
            <person name="Meulia T."/>
            <person name="Sideli G.M."/>
            <person name="Gradziel T.M."/>
            <person name="Fresnedo-Ramirez J."/>
        </authorList>
    </citation>
    <scope>NUCLEOTIDE SEQUENCE [LARGE SCALE GENOMIC DNA]</scope>
    <source>
        <strain evidence="8">Clone GOH B32 T37-40</strain>
    </source>
</reference>
<proteinExistence type="predicted"/>
<dbReference type="Proteomes" id="UP000327085">
    <property type="component" value="Chromosome 1"/>
</dbReference>
<organism evidence="9 10">
    <name type="scientific">Prunus dulcis</name>
    <name type="common">Almond</name>
    <name type="synonym">Amygdalus dulcis</name>
    <dbReference type="NCBI Taxonomy" id="3755"/>
    <lineage>
        <taxon>Eukaryota</taxon>
        <taxon>Viridiplantae</taxon>
        <taxon>Streptophyta</taxon>
        <taxon>Embryophyta</taxon>
        <taxon>Tracheophyta</taxon>
        <taxon>Spermatophyta</taxon>
        <taxon>Magnoliopsida</taxon>
        <taxon>eudicotyledons</taxon>
        <taxon>Gunneridae</taxon>
        <taxon>Pentapetalae</taxon>
        <taxon>rosids</taxon>
        <taxon>fabids</taxon>
        <taxon>Rosales</taxon>
        <taxon>Rosaceae</taxon>
        <taxon>Amygdaloideae</taxon>
        <taxon>Amygdaleae</taxon>
        <taxon>Prunus</taxon>
    </lineage>
</organism>
<evidence type="ECO:0000256" key="1">
    <source>
        <dbReference type="ARBA" id="ARBA00004123"/>
    </source>
</evidence>
<accession>A0A5E4E9Z2</accession>
<dbReference type="InterPro" id="IPR001005">
    <property type="entry name" value="SANT/Myb"/>
</dbReference>
<dbReference type="FunFam" id="1.10.10.60:FF:000092">
    <property type="entry name" value="Trihelix transcription factor GT-2"/>
    <property type="match status" value="1"/>
</dbReference>
<dbReference type="GO" id="GO:0006355">
    <property type="term" value="P:regulation of DNA-templated transcription"/>
    <property type="evidence" value="ECO:0007669"/>
    <property type="project" value="UniProtKB-ARBA"/>
</dbReference>
<comment type="subcellular location">
    <subcellularLocation>
        <location evidence="1">Nucleus</location>
    </subcellularLocation>
</comment>